<dbReference type="Pfam" id="PF15709">
    <property type="entry name" value="DUF4670"/>
    <property type="match status" value="1"/>
</dbReference>
<feature type="compositionally biased region" description="Basic and acidic residues" evidence="1">
    <location>
        <begin position="242"/>
        <end position="258"/>
    </location>
</feature>
<feature type="compositionally biased region" description="Polar residues" evidence="1">
    <location>
        <begin position="319"/>
        <end position="332"/>
    </location>
</feature>
<reference evidence="2" key="3">
    <citation type="submission" date="2025-09" db="UniProtKB">
        <authorList>
            <consortium name="Ensembl"/>
        </authorList>
    </citation>
    <scope>IDENTIFICATION</scope>
</reference>
<gene>
    <name evidence="2" type="primary">KIAA2012</name>
</gene>
<accession>A0A7N4PKS0</accession>
<dbReference type="Ensembl" id="ENSSHAT00000047374.1">
    <property type="protein sequence ID" value="ENSSHAP00000039972.1"/>
    <property type="gene ID" value="ENSSHAG00000012030.2"/>
</dbReference>
<dbReference type="AlphaFoldDB" id="A0A7N4PKS0"/>
<dbReference type="InterPro" id="IPR031440">
    <property type="entry name" value="DUF4670"/>
</dbReference>
<evidence type="ECO:0000313" key="2">
    <source>
        <dbReference type="Ensembl" id="ENSSHAP00000039972.1"/>
    </source>
</evidence>
<feature type="compositionally biased region" description="Basic and acidic residues" evidence="1">
    <location>
        <begin position="439"/>
        <end position="448"/>
    </location>
</feature>
<feature type="compositionally biased region" description="Basic and acidic residues" evidence="1">
    <location>
        <begin position="827"/>
        <end position="836"/>
    </location>
</feature>
<dbReference type="GeneTree" id="ENSGT00860000133854"/>
<evidence type="ECO:0000313" key="3">
    <source>
        <dbReference type="Proteomes" id="UP000007648"/>
    </source>
</evidence>
<feature type="region of interest" description="Disordered" evidence="1">
    <location>
        <begin position="353"/>
        <end position="392"/>
    </location>
</feature>
<dbReference type="PANTHER" id="PTHR21937:SF5">
    <property type="entry name" value="GENE 973-RELATED"/>
    <property type="match status" value="1"/>
</dbReference>
<sequence length="1224" mass="140348">MFPLSLLSRGNGQVVQNKQKRLEVYLEPEDYLNWTPQEKSLISWSQDGAQIKRVSLPKTYSTRKGALILYSEDFAEPSWKQEEKKKGPRPYRHQKKRSGFALHTLKDLTAAILAYGSDGKDQKDQGWQPYLHFLSKSHSQTEQQIRPGYSAKRYFLSLFKNWTPGTLYKLQCSGYIRDPRLFQDNHLYLPNHIRRQQDLSAVPSKYHLLPVYPSVSPFWIQKKQLADEDGSDLDSEESGNSDVEKEDSRVEKHWEEKVPLPPLRQKPPGRATQPNDEALMEDTWMEEQQGTQALKTNQKQHGKSHSPLGTDSVFDDTETSQVLSGRSHSTFYGGNFPDRKTYLSGNVKTSKSRHQMFLEPPSEKCFLPPVQSTVNSEPSTPKKVKKKKMSKSLKLPSITEELPRTQDPLKNSFNDYSIPEELLILPVEVHLCAEHQLKEREKGQKEESWNTECSPEADAEGRSFPRQSLKQACYSQQPGTVQLPRDAGTDFSHPHGITQEIRNIGTKSSKIQQKTSGSRSPKDLMDDDSDLLEDFTGSSQDPALGNILMGPAEDIVCQPFLGSGQSMDLPLQLDFASGEAHQSGDSNTYLGEECSSDQQVRKGNIDSEASLHANIYENISLTPEPAEKEIKKGQEYQRRQSRTIIENQQQDLGKISHILFSDFSTTDSGLICVVKTAVLISPIFPLFLLGNRGSGLKVGIQAEKSSSDSHVFPESSGPGPTQDIYAPLHLELPVQSFSDIETEKPKPQGDGSPRKEVEKQRDRTSGSLGTSVLKHNLTSTAETIKELPLGNGPVPPKTVRKKKQSLSRSRKGKDVPPKLGKLAAENIHSEKQLPEKTKRKKKNEVNKPKASLNVGKGEKPQNKTEIVGGKPKKQKTEKKTSKKKISRAKRKETVQKDTLPTIESETNYPSSPEDVSDEECSFSSYNSQDFILPPKFQTPESQVSRDKRLSPVQTVIVKENVDSEEDKSADTSKALPVNQQQEKVPRERILSEKAEMRLREVERKRQQKEEKKRQLQEEQQRLEKIKEELEQEQARKAEEKRLQKEKLEEEKRQQEEEERKRLQQERAAEARAKQQQEEFRRKLQEMQRKKQEEEARRAEAEKQRQKELERQLEEEHQRLIKIANEEQLEYQRRRKEEEEKARCNAETKKRREEEEARLAMEEVKKKAKQLEREKLTLEAHQLFKRQLLREANELKHVQSISRPWVYSYFQLLQKPSSEVVTKEK</sequence>
<reference evidence="2" key="2">
    <citation type="submission" date="2025-08" db="UniProtKB">
        <authorList>
            <consortium name="Ensembl"/>
        </authorList>
    </citation>
    <scope>IDENTIFICATION</scope>
</reference>
<feature type="compositionally biased region" description="Polar residues" evidence="1">
    <location>
        <begin position="896"/>
        <end position="910"/>
    </location>
</feature>
<dbReference type="Proteomes" id="UP000007648">
    <property type="component" value="Unassembled WGS sequence"/>
</dbReference>
<protein>
    <submittedName>
        <fullName evidence="2">KIAA2012</fullName>
    </submittedName>
</protein>
<dbReference type="FunCoup" id="A0A7N4PKS0">
    <property type="interactions" value="1"/>
</dbReference>
<feature type="compositionally biased region" description="Polar residues" evidence="1">
    <location>
        <begin position="286"/>
        <end position="297"/>
    </location>
</feature>
<feature type="compositionally biased region" description="Basic and acidic residues" evidence="1">
    <location>
        <begin position="983"/>
        <end position="1018"/>
    </location>
</feature>
<feature type="region of interest" description="Disordered" evidence="1">
    <location>
        <begin position="439"/>
        <end position="466"/>
    </location>
</feature>
<feature type="compositionally biased region" description="Basic residues" evidence="1">
    <location>
        <begin position="870"/>
        <end position="890"/>
    </location>
</feature>
<feature type="compositionally biased region" description="Basic and acidic residues" evidence="1">
    <location>
        <begin position="741"/>
        <end position="764"/>
    </location>
</feature>
<feature type="region of interest" description="Disordered" evidence="1">
    <location>
        <begin position="229"/>
        <end position="340"/>
    </location>
</feature>
<name>A0A7N4PKS0_SARHA</name>
<feature type="region of interest" description="Disordered" evidence="1">
    <location>
        <begin position="1131"/>
        <end position="1155"/>
    </location>
</feature>
<feature type="region of interest" description="Disordered" evidence="1">
    <location>
        <begin position="741"/>
        <end position="1018"/>
    </location>
</feature>
<keyword evidence="3" id="KW-1185">Reference proteome</keyword>
<evidence type="ECO:0000256" key="1">
    <source>
        <dbReference type="SAM" id="MobiDB-lite"/>
    </source>
</evidence>
<organism evidence="2 3">
    <name type="scientific">Sarcophilus harrisii</name>
    <name type="common">Tasmanian devil</name>
    <name type="synonym">Sarcophilus laniarius</name>
    <dbReference type="NCBI Taxonomy" id="9305"/>
    <lineage>
        <taxon>Eukaryota</taxon>
        <taxon>Metazoa</taxon>
        <taxon>Chordata</taxon>
        <taxon>Craniata</taxon>
        <taxon>Vertebrata</taxon>
        <taxon>Euteleostomi</taxon>
        <taxon>Mammalia</taxon>
        <taxon>Metatheria</taxon>
        <taxon>Dasyuromorphia</taxon>
        <taxon>Dasyuridae</taxon>
        <taxon>Sarcophilus</taxon>
    </lineage>
</organism>
<feature type="compositionally biased region" description="Acidic residues" evidence="1">
    <location>
        <begin position="229"/>
        <end position="239"/>
    </location>
</feature>
<proteinExistence type="predicted"/>
<feature type="region of interest" description="Disordered" evidence="1">
    <location>
        <begin position="479"/>
        <end position="531"/>
    </location>
</feature>
<dbReference type="InParanoid" id="A0A7N4PKS0"/>
<reference evidence="2 3" key="1">
    <citation type="journal article" date="2011" name="Proc. Natl. Acad. Sci. U.S.A.">
        <title>Genetic diversity and population structure of the endangered marsupial Sarcophilus harrisii (Tasmanian devil).</title>
        <authorList>
            <person name="Miller W."/>
            <person name="Hayes V.M."/>
            <person name="Ratan A."/>
            <person name="Petersen D.C."/>
            <person name="Wittekindt N.E."/>
            <person name="Miller J."/>
            <person name="Walenz B."/>
            <person name="Knight J."/>
            <person name="Qi J."/>
            <person name="Zhao F."/>
            <person name="Wang Q."/>
            <person name="Bedoya-Reina O.C."/>
            <person name="Katiyar N."/>
            <person name="Tomsho L.P."/>
            <person name="Kasson L.M."/>
            <person name="Hardie R.A."/>
            <person name="Woodbridge P."/>
            <person name="Tindall E.A."/>
            <person name="Bertelsen M.F."/>
            <person name="Dixon D."/>
            <person name="Pyecroft S."/>
            <person name="Helgen K.M."/>
            <person name="Lesk A.M."/>
            <person name="Pringle T.H."/>
            <person name="Patterson N."/>
            <person name="Zhang Y."/>
            <person name="Kreiss A."/>
            <person name="Woods G.M."/>
            <person name="Jones M.E."/>
            <person name="Schuster S.C."/>
        </authorList>
    </citation>
    <scope>NUCLEOTIDE SEQUENCE [LARGE SCALE GENOMIC DNA]</scope>
</reference>
<dbReference type="PANTHER" id="PTHR21937">
    <property type="entry name" value="CCDC66 DOMAIN-CONTAINING PROTEIN"/>
    <property type="match status" value="1"/>
</dbReference>
<feature type="compositionally biased region" description="Polar residues" evidence="1">
    <location>
        <begin position="505"/>
        <end position="519"/>
    </location>
</feature>
<feature type="compositionally biased region" description="Basic residues" evidence="1">
    <location>
        <begin position="798"/>
        <end position="811"/>
    </location>
</feature>
<feature type="region of interest" description="Disordered" evidence="1">
    <location>
        <begin position="1031"/>
        <end position="1110"/>
    </location>
</feature>
<feature type="compositionally biased region" description="Basic residues" evidence="1">
    <location>
        <begin position="382"/>
        <end position="391"/>
    </location>
</feature>